<keyword evidence="3" id="KW-1185">Reference proteome</keyword>
<reference evidence="2 3" key="1">
    <citation type="submission" date="2022-11" db="EMBL/GenBank/DDBJ databases">
        <title>Whole genome sequence of Eschrichtius robustus ER-17-0199.</title>
        <authorList>
            <person name="Bruniche-Olsen A."/>
            <person name="Black A.N."/>
            <person name="Fields C.J."/>
            <person name="Walden K."/>
            <person name="Dewoody J.A."/>
        </authorList>
    </citation>
    <scope>NUCLEOTIDE SEQUENCE [LARGE SCALE GENOMIC DNA]</scope>
    <source>
        <strain evidence="2">ER-17-0199</strain>
        <tissue evidence="2">Blubber</tissue>
    </source>
</reference>
<name>A0AB34HGV8_ESCRO</name>
<evidence type="ECO:0000313" key="2">
    <source>
        <dbReference type="EMBL" id="KAJ8790130.1"/>
    </source>
</evidence>
<proteinExistence type="predicted"/>
<dbReference type="AlphaFoldDB" id="A0AB34HGV8"/>
<protein>
    <submittedName>
        <fullName evidence="2">Uncharacterized protein</fullName>
    </submittedName>
</protein>
<evidence type="ECO:0000256" key="1">
    <source>
        <dbReference type="SAM" id="MobiDB-lite"/>
    </source>
</evidence>
<gene>
    <name evidence="2" type="ORF">J1605_004713</name>
</gene>
<organism evidence="2 3">
    <name type="scientific">Eschrichtius robustus</name>
    <name type="common">California gray whale</name>
    <name type="synonym">Eschrichtius gibbosus</name>
    <dbReference type="NCBI Taxonomy" id="9764"/>
    <lineage>
        <taxon>Eukaryota</taxon>
        <taxon>Metazoa</taxon>
        <taxon>Chordata</taxon>
        <taxon>Craniata</taxon>
        <taxon>Vertebrata</taxon>
        <taxon>Euteleostomi</taxon>
        <taxon>Mammalia</taxon>
        <taxon>Eutheria</taxon>
        <taxon>Laurasiatheria</taxon>
        <taxon>Artiodactyla</taxon>
        <taxon>Whippomorpha</taxon>
        <taxon>Cetacea</taxon>
        <taxon>Mysticeti</taxon>
        <taxon>Eschrichtiidae</taxon>
        <taxon>Eschrichtius</taxon>
    </lineage>
</organism>
<dbReference type="EMBL" id="JAIQCJ010001375">
    <property type="protein sequence ID" value="KAJ8790130.1"/>
    <property type="molecule type" value="Genomic_DNA"/>
</dbReference>
<evidence type="ECO:0000313" key="3">
    <source>
        <dbReference type="Proteomes" id="UP001159641"/>
    </source>
</evidence>
<dbReference type="Proteomes" id="UP001159641">
    <property type="component" value="Unassembled WGS sequence"/>
</dbReference>
<feature type="region of interest" description="Disordered" evidence="1">
    <location>
        <begin position="1"/>
        <end position="23"/>
    </location>
</feature>
<sequence>MGRGSGWTQAKRWSKWAEERLERSPWRPSGLCELASPWAVGRGWWRPAGRPSGHARALREAAGGPLAAGGSCEPPEWAVPAAPPRRRRARSRSPVGRCRRAGGARAGRGLRVQGTFVTLVADKAAFCLPGSSHGGDLACKEVRLAAQGRSGSPRGGLLLPGWKRTLRPGLCACVLSGARARS</sequence>
<accession>A0AB34HGV8</accession>
<feature type="compositionally biased region" description="Basic residues" evidence="1">
    <location>
        <begin position="84"/>
        <end position="102"/>
    </location>
</feature>
<comment type="caution">
    <text evidence="2">The sequence shown here is derived from an EMBL/GenBank/DDBJ whole genome shotgun (WGS) entry which is preliminary data.</text>
</comment>
<feature type="region of interest" description="Disordered" evidence="1">
    <location>
        <begin position="61"/>
        <end position="104"/>
    </location>
</feature>